<reference evidence="4 5" key="1">
    <citation type="submission" date="2023-07" db="EMBL/GenBank/DDBJ databases">
        <title>Genomic Encyclopedia of Type Strains, Phase IV (KMG-IV): sequencing the most valuable type-strain genomes for metagenomic binning, comparative biology and taxonomic classification.</title>
        <authorList>
            <person name="Goeker M."/>
        </authorList>
    </citation>
    <scope>NUCLEOTIDE SEQUENCE [LARGE SCALE GENOMIC DNA]</scope>
    <source>
        <strain evidence="4 5">DSM 16460</strain>
    </source>
</reference>
<comment type="caution">
    <text evidence="4">The sequence shown here is derived from an EMBL/GenBank/DDBJ whole genome shotgun (WGS) entry which is preliminary data.</text>
</comment>
<dbReference type="RefSeq" id="WP_306975873.1">
    <property type="nucleotide sequence ID" value="NZ_JAUSTQ010000004.1"/>
</dbReference>
<dbReference type="PROSITE" id="PS51257">
    <property type="entry name" value="PROKAR_LIPOPROTEIN"/>
    <property type="match status" value="1"/>
</dbReference>
<evidence type="ECO:0000256" key="1">
    <source>
        <dbReference type="SAM" id="MobiDB-lite"/>
    </source>
</evidence>
<dbReference type="EMBL" id="JAUSTQ010000004">
    <property type="protein sequence ID" value="MDQ0159416.1"/>
    <property type="molecule type" value="Genomic_DNA"/>
</dbReference>
<feature type="compositionally biased region" description="Basic and acidic residues" evidence="1">
    <location>
        <begin position="141"/>
        <end position="152"/>
    </location>
</feature>
<gene>
    <name evidence="4" type="ORF">J2S77_001380</name>
</gene>
<evidence type="ECO:0000313" key="5">
    <source>
        <dbReference type="Proteomes" id="UP001224359"/>
    </source>
</evidence>
<dbReference type="InterPro" id="IPR032693">
    <property type="entry name" value="YtkA-like_dom"/>
</dbReference>
<proteinExistence type="predicted"/>
<feature type="signal peptide" evidence="2">
    <location>
        <begin position="1"/>
        <end position="20"/>
    </location>
</feature>
<keyword evidence="2" id="KW-0732">Signal</keyword>
<keyword evidence="5" id="KW-1185">Reference proteome</keyword>
<feature type="chain" id="PRO_5046824280" description="YtkA-like domain-containing protein" evidence="2">
    <location>
        <begin position="21"/>
        <end position="152"/>
    </location>
</feature>
<accession>A0ABT9VEM0</accession>
<evidence type="ECO:0000313" key="4">
    <source>
        <dbReference type="EMBL" id="MDQ0159416.1"/>
    </source>
</evidence>
<protein>
    <recommendedName>
        <fullName evidence="3">YtkA-like domain-containing protein</fullName>
    </recommendedName>
</protein>
<evidence type="ECO:0000259" key="3">
    <source>
        <dbReference type="Pfam" id="PF13115"/>
    </source>
</evidence>
<feature type="domain" description="YtkA-like" evidence="3">
    <location>
        <begin position="35"/>
        <end position="113"/>
    </location>
</feature>
<name>A0ABT9VEM0_9BACI</name>
<dbReference type="Pfam" id="PF13115">
    <property type="entry name" value="YtkA"/>
    <property type="match status" value="1"/>
</dbReference>
<sequence length="152" mass="16851">MSKQLISLMAIILIILSACGNEETEESSEPDSLAPLEVEILTEQNVSKGDVTLSAHVTHDGNNVNEADEVEFEVWQEGSKEESDMIEGSFTEEGVYEANYTFEEDAVYHMIAHVTAVDQHTMPQQALAVGEAELDEDQSNEESHDEDHSDHN</sequence>
<evidence type="ECO:0000256" key="2">
    <source>
        <dbReference type="SAM" id="SignalP"/>
    </source>
</evidence>
<organism evidence="4 5">
    <name type="scientific">Alkalibacillus salilacus</name>
    <dbReference type="NCBI Taxonomy" id="284582"/>
    <lineage>
        <taxon>Bacteria</taxon>
        <taxon>Bacillati</taxon>
        <taxon>Bacillota</taxon>
        <taxon>Bacilli</taxon>
        <taxon>Bacillales</taxon>
        <taxon>Bacillaceae</taxon>
        <taxon>Alkalibacillus</taxon>
    </lineage>
</organism>
<feature type="region of interest" description="Disordered" evidence="1">
    <location>
        <begin position="122"/>
        <end position="152"/>
    </location>
</feature>
<dbReference type="Proteomes" id="UP001224359">
    <property type="component" value="Unassembled WGS sequence"/>
</dbReference>